<organism evidence="3 4">
    <name type="scientific">Prorocentrum cordatum</name>
    <dbReference type="NCBI Taxonomy" id="2364126"/>
    <lineage>
        <taxon>Eukaryota</taxon>
        <taxon>Sar</taxon>
        <taxon>Alveolata</taxon>
        <taxon>Dinophyceae</taxon>
        <taxon>Prorocentrales</taxon>
        <taxon>Prorocentraceae</taxon>
        <taxon>Prorocentrum</taxon>
    </lineage>
</organism>
<feature type="repeat" description="PPR" evidence="2">
    <location>
        <begin position="61"/>
        <end position="95"/>
    </location>
</feature>
<keyword evidence="4" id="KW-1185">Reference proteome</keyword>
<dbReference type="PANTHER" id="PTHR47936:SF1">
    <property type="entry name" value="PENTATRICOPEPTIDE REPEAT-CONTAINING PROTEIN GUN1, CHLOROPLASTIC"/>
    <property type="match status" value="1"/>
</dbReference>
<dbReference type="Gene3D" id="1.25.40.10">
    <property type="entry name" value="Tetratricopeptide repeat domain"/>
    <property type="match status" value="1"/>
</dbReference>
<evidence type="ECO:0000313" key="3">
    <source>
        <dbReference type="EMBL" id="CAK0879656.1"/>
    </source>
</evidence>
<dbReference type="InterPro" id="IPR002885">
    <property type="entry name" value="PPR_rpt"/>
</dbReference>
<dbReference type="InterPro" id="IPR011990">
    <property type="entry name" value="TPR-like_helical_dom_sf"/>
</dbReference>
<dbReference type="Pfam" id="PF13812">
    <property type="entry name" value="PPR_3"/>
    <property type="match status" value="1"/>
</dbReference>
<comment type="caution">
    <text evidence="3">The sequence shown here is derived from an EMBL/GenBank/DDBJ whole genome shotgun (WGS) entry which is preliminary data.</text>
</comment>
<name>A0ABN9W0Y3_9DINO</name>
<accession>A0ABN9W0Y3</accession>
<reference evidence="3" key="1">
    <citation type="submission" date="2023-10" db="EMBL/GenBank/DDBJ databases">
        <authorList>
            <person name="Chen Y."/>
            <person name="Shah S."/>
            <person name="Dougan E. K."/>
            <person name="Thang M."/>
            <person name="Chan C."/>
        </authorList>
    </citation>
    <scope>NUCLEOTIDE SEQUENCE [LARGE SCALE GENOMIC DNA]</scope>
</reference>
<gene>
    <name evidence="3" type="ORF">PCOR1329_LOCUS63033</name>
</gene>
<evidence type="ECO:0008006" key="5">
    <source>
        <dbReference type="Google" id="ProtNLM"/>
    </source>
</evidence>
<dbReference type="PANTHER" id="PTHR47936">
    <property type="entry name" value="PPR_LONG DOMAIN-CONTAINING PROTEIN"/>
    <property type="match status" value="1"/>
</dbReference>
<dbReference type="NCBIfam" id="TIGR00756">
    <property type="entry name" value="PPR"/>
    <property type="match status" value="1"/>
</dbReference>
<evidence type="ECO:0000256" key="1">
    <source>
        <dbReference type="ARBA" id="ARBA00022737"/>
    </source>
</evidence>
<evidence type="ECO:0000313" key="4">
    <source>
        <dbReference type="Proteomes" id="UP001189429"/>
    </source>
</evidence>
<dbReference type="PROSITE" id="PS51375">
    <property type="entry name" value="PPR"/>
    <property type="match status" value="1"/>
</dbReference>
<proteinExistence type="predicted"/>
<evidence type="ECO:0000256" key="2">
    <source>
        <dbReference type="PROSITE-ProRule" id="PRU00708"/>
    </source>
</evidence>
<dbReference type="EMBL" id="CAUYUJ010017986">
    <property type="protein sequence ID" value="CAK0879656.1"/>
    <property type="molecule type" value="Genomic_DNA"/>
</dbReference>
<dbReference type="Proteomes" id="UP001189429">
    <property type="component" value="Unassembled WGS sequence"/>
</dbReference>
<protein>
    <recommendedName>
        <fullName evidence="5">Pentatricopeptide repeat-containing protein</fullName>
    </recommendedName>
</protein>
<sequence>MTSNGSGCLRCWGRCGRRSWSPTSSILPLQRWDQRVRKWPAVAACAGAAERDVGGEGGPRRLVNYNAGISACAKGEQWQRALALLSEMWEAKLDPDVTSYSAGITACKSGGQWQRALALLTEMWEVKLKSTAPWSATALGSARARRAGSGSGL</sequence>
<keyword evidence="1" id="KW-0677">Repeat</keyword>